<feature type="region of interest" description="Disordered" evidence="1">
    <location>
        <begin position="79"/>
        <end position="102"/>
    </location>
</feature>
<dbReference type="RefSeq" id="WP_302110081.1">
    <property type="nucleotide sequence ID" value="NZ_JAUKTR010000003.1"/>
</dbReference>
<keyword evidence="3" id="KW-1185">Reference proteome</keyword>
<evidence type="ECO:0000256" key="1">
    <source>
        <dbReference type="SAM" id="MobiDB-lite"/>
    </source>
</evidence>
<dbReference type="Proteomes" id="UP001169063">
    <property type="component" value="Unassembled WGS sequence"/>
</dbReference>
<evidence type="ECO:0000313" key="3">
    <source>
        <dbReference type="Proteomes" id="UP001169063"/>
    </source>
</evidence>
<accession>A0ABT8SMF0</accession>
<evidence type="ECO:0000313" key="2">
    <source>
        <dbReference type="EMBL" id="MDO1559659.1"/>
    </source>
</evidence>
<comment type="caution">
    <text evidence="2">The sequence shown here is derived from an EMBL/GenBank/DDBJ whole genome shotgun (WGS) entry which is preliminary data.</text>
</comment>
<proteinExistence type="predicted"/>
<feature type="compositionally biased region" description="Polar residues" evidence="1">
    <location>
        <begin position="82"/>
        <end position="96"/>
    </location>
</feature>
<dbReference type="EMBL" id="JAUKTR010000003">
    <property type="protein sequence ID" value="MDO1559659.1"/>
    <property type="molecule type" value="Genomic_DNA"/>
</dbReference>
<sequence>MLWFIAAVALQTAPATVEQVPDQAAQAPAQVGAVEEADSAARPGLDPNREVCRRFRVPGSRVNRHIVCLSAAEWERNRREAQQLTRRLQEYPQNHPNDSRTG</sequence>
<protein>
    <submittedName>
        <fullName evidence="2">Uncharacterized protein</fullName>
    </submittedName>
</protein>
<reference evidence="2" key="1">
    <citation type="submission" date="2023-07" db="EMBL/GenBank/DDBJ databases">
        <title>Brevundimonas soil sp. nov., isolated from the soil of chemical plant.</title>
        <authorList>
            <person name="Wu N."/>
        </authorList>
    </citation>
    <scope>NUCLEOTIDE SEQUENCE</scope>
    <source>
        <strain evidence="2">XZ-24</strain>
    </source>
</reference>
<gene>
    <name evidence="2" type="ORF">Q0812_09490</name>
</gene>
<name>A0ABT8SMF0_9CAUL</name>
<organism evidence="2 3">
    <name type="scientific">Peiella sedimenti</name>
    <dbReference type="NCBI Taxonomy" id="3061083"/>
    <lineage>
        <taxon>Bacteria</taxon>
        <taxon>Pseudomonadati</taxon>
        <taxon>Pseudomonadota</taxon>
        <taxon>Alphaproteobacteria</taxon>
        <taxon>Caulobacterales</taxon>
        <taxon>Caulobacteraceae</taxon>
        <taxon>Peiella</taxon>
    </lineage>
</organism>